<gene>
    <name evidence="3" type="primary">LOC105853090</name>
</gene>
<dbReference type="Proteomes" id="UP000087171">
    <property type="component" value="Unplaced"/>
</dbReference>
<feature type="compositionally biased region" description="Basic and acidic residues" evidence="1">
    <location>
        <begin position="1"/>
        <end position="10"/>
    </location>
</feature>
<dbReference type="OrthoDB" id="1166374at2759"/>
<feature type="region of interest" description="Disordered" evidence="1">
    <location>
        <begin position="1"/>
        <end position="42"/>
    </location>
</feature>
<sequence>MIIERGERRRVPVRQTSQLNPSTSTISNATRRQTVPVRQTSELNPSTSTASIIETWNFGRPTCVCEFCGALHWYEERTEKSKHPQHPKFSTCCMEGRVQLPLLKFPPTLLHHLLDYDGDSAAKKFRRNIRIYNAAFAFTSMGGKIDYEINKQGGPYVFRINGQTYHLLGSLCPDNGEKPKFAQLYIHDTENEISNRLGFIQGDNQNNILQEKLVTDILHMLDNHNVLVKSFRMVKDKYDHHNVGVLKLRLLSNRSTDGRQNNLPSCS</sequence>
<dbReference type="RefSeq" id="XP_027186510.1">
    <property type="nucleotide sequence ID" value="XM_027330709.1"/>
</dbReference>
<proteinExistence type="predicted"/>
<dbReference type="PANTHER" id="PTHR45786">
    <property type="entry name" value="DNA BINDING PROTEIN-LIKE"/>
    <property type="match status" value="1"/>
</dbReference>
<protein>
    <submittedName>
        <fullName evidence="3">Uncharacterized protein LOC105853090</fullName>
    </submittedName>
</protein>
<name>A0A3Q7YBF3_CICAR</name>
<feature type="compositionally biased region" description="Polar residues" evidence="1">
    <location>
        <begin position="14"/>
        <end position="42"/>
    </location>
</feature>
<evidence type="ECO:0000256" key="1">
    <source>
        <dbReference type="SAM" id="MobiDB-lite"/>
    </source>
</evidence>
<keyword evidence="2" id="KW-1185">Reference proteome</keyword>
<evidence type="ECO:0000313" key="2">
    <source>
        <dbReference type="Proteomes" id="UP000087171"/>
    </source>
</evidence>
<dbReference type="PANTHER" id="PTHR45786:SF74">
    <property type="entry name" value="ATP-DEPENDENT DNA HELICASE"/>
    <property type="match status" value="1"/>
</dbReference>
<evidence type="ECO:0000313" key="3">
    <source>
        <dbReference type="RefSeq" id="XP_027186510.1"/>
    </source>
</evidence>
<reference evidence="3" key="1">
    <citation type="submission" date="2025-08" db="UniProtKB">
        <authorList>
            <consortium name="RefSeq"/>
        </authorList>
    </citation>
    <scope>IDENTIFICATION</scope>
    <source>
        <tissue evidence="3">Etiolated seedlings</tissue>
    </source>
</reference>
<dbReference type="AlphaFoldDB" id="A0A3Q7YBF3"/>
<organism evidence="2 3">
    <name type="scientific">Cicer arietinum</name>
    <name type="common">Chickpea</name>
    <name type="synonym">Garbanzo</name>
    <dbReference type="NCBI Taxonomy" id="3827"/>
    <lineage>
        <taxon>Eukaryota</taxon>
        <taxon>Viridiplantae</taxon>
        <taxon>Streptophyta</taxon>
        <taxon>Embryophyta</taxon>
        <taxon>Tracheophyta</taxon>
        <taxon>Spermatophyta</taxon>
        <taxon>Magnoliopsida</taxon>
        <taxon>eudicotyledons</taxon>
        <taxon>Gunneridae</taxon>
        <taxon>Pentapetalae</taxon>
        <taxon>rosids</taxon>
        <taxon>fabids</taxon>
        <taxon>Fabales</taxon>
        <taxon>Fabaceae</taxon>
        <taxon>Papilionoideae</taxon>
        <taxon>50 kb inversion clade</taxon>
        <taxon>NPAAA clade</taxon>
        <taxon>Hologalegina</taxon>
        <taxon>IRL clade</taxon>
        <taxon>Cicereae</taxon>
        <taxon>Cicer</taxon>
    </lineage>
</organism>
<dbReference type="STRING" id="3827.A0A3Q7YBF3"/>
<accession>A0A3Q7YBF3</accession>